<keyword evidence="13" id="KW-0407">Ion channel</keyword>
<feature type="domain" description="Ion transport" evidence="20">
    <location>
        <begin position="249"/>
        <end position="492"/>
    </location>
</feature>
<evidence type="ECO:0000256" key="4">
    <source>
        <dbReference type="ARBA" id="ARBA00022538"/>
    </source>
</evidence>
<evidence type="ECO:0000256" key="3">
    <source>
        <dbReference type="ARBA" id="ARBA00022475"/>
    </source>
</evidence>
<keyword evidence="4" id="KW-0633">Potassium transport</keyword>
<dbReference type="Gene3D" id="1.10.287.70">
    <property type="match status" value="1"/>
</dbReference>
<evidence type="ECO:0000256" key="9">
    <source>
        <dbReference type="ARBA" id="ARBA00022989"/>
    </source>
</evidence>
<evidence type="ECO:0000256" key="14">
    <source>
        <dbReference type="ARBA" id="ARBA00056149"/>
    </source>
</evidence>
<keyword evidence="6" id="KW-0631">Potassium channel</keyword>
<evidence type="ECO:0000256" key="18">
    <source>
        <dbReference type="ARBA" id="ARBA00076754"/>
    </source>
</evidence>
<keyword evidence="7" id="KW-0851">Voltage-gated channel</keyword>
<dbReference type="SUPFAM" id="SSF54695">
    <property type="entry name" value="POZ domain"/>
    <property type="match status" value="1"/>
</dbReference>
<keyword evidence="3" id="KW-1003">Cell membrane</keyword>
<dbReference type="InterPro" id="IPR011333">
    <property type="entry name" value="SKP1/BTB/POZ_sf"/>
</dbReference>
<keyword evidence="12" id="KW-0325">Glycoprotein</keyword>
<keyword evidence="10" id="KW-0406">Ion transport</keyword>
<dbReference type="CDD" id="cd18425">
    <property type="entry name" value="BTB_POZ_KCNV2"/>
    <property type="match status" value="1"/>
</dbReference>
<comment type="function">
    <text evidence="14">Potassium channel subunit. Modulates channel activity by shifting the threshold and the half-maximal activation to more negative values.</text>
</comment>
<dbReference type="Gene3D" id="3.30.710.10">
    <property type="entry name" value="Potassium Channel Kv1.1, Chain A"/>
    <property type="match status" value="1"/>
</dbReference>
<dbReference type="SUPFAM" id="SSF81324">
    <property type="entry name" value="Voltage-gated potassium channels"/>
    <property type="match status" value="1"/>
</dbReference>
<dbReference type="FunFam" id="1.20.120.350:FF:000042">
    <property type="entry name" value="Potassium voltage-gated channel subfamily V member 2"/>
    <property type="match status" value="1"/>
</dbReference>
<evidence type="ECO:0000256" key="11">
    <source>
        <dbReference type="ARBA" id="ARBA00023136"/>
    </source>
</evidence>
<dbReference type="InterPro" id="IPR005821">
    <property type="entry name" value="Ion_trans_dom"/>
</dbReference>
<keyword evidence="5 19" id="KW-0812">Transmembrane</keyword>
<gene>
    <name evidence="22" type="ORF">FSCOSCO3_A012585</name>
</gene>
<evidence type="ECO:0000256" key="13">
    <source>
        <dbReference type="ARBA" id="ARBA00023303"/>
    </source>
</evidence>
<comment type="subunit">
    <text evidence="16">Heteromultimer with KCNB1, KCNC1 and KCNF1. Does not form homomultimers.</text>
</comment>
<comment type="similarity">
    <text evidence="15">Belongs to the potassium channel family. V (TC 1.A.1.2) subfamily. Kv8.2/KCNV2 sub-subfamily.</text>
</comment>
<accession>A0AAV1PTI9</accession>
<dbReference type="InterPro" id="IPR028325">
    <property type="entry name" value="VG_K_chnl"/>
</dbReference>
<dbReference type="InterPro" id="IPR003131">
    <property type="entry name" value="T1-type_BTB"/>
</dbReference>
<dbReference type="GO" id="GO:0001508">
    <property type="term" value="P:action potential"/>
    <property type="evidence" value="ECO:0007669"/>
    <property type="project" value="TreeGrafter"/>
</dbReference>
<proteinExistence type="inferred from homology"/>
<keyword evidence="2" id="KW-0813">Transport</keyword>
<dbReference type="Pfam" id="PF02214">
    <property type="entry name" value="BTB_2"/>
    <property type="match status" value="1"/>
</dbReference>
<evidence type="ECO:0000313" key="23">
    <source>
        <dbReference type="Proteomes" id="UP001314229"/>
    </source>
</evidence>
<dbReference type="PANTHER" id="PTHR11537">
    <property type="entry name" value="VOLTAGE-GATED POTASSIUM CHANNEL"/>
    <property type="match status" value="1"/>
</dbReference>
<dbReference type="InterPro" id="IPR003968">
    <property type="entry name" value="K_chnl_volt-dep_Kv"/>
</dbReference>
<name>A0AAV1PTI9_SCOSC</name>
<comment type="subcellular location">
    <subcellularLocation>
        <location evidence="1">Cell membrane</location>
        <topology evidence="1">Multi-pass membrane protein</topology>
    </subcellularLocation>
</comment>
<evidence type="ECO:0000256" key="12">
    <source>
        <dbReference type="ARBA" id="ARBA00023180"/>
    </source>
</evidence>
<sequence>MLTSIRARSRSLFPGYKHGSRTQAVKEPADFFYFSNSTIKPWNSMQDLSSDVYDLYADDDDDDEEEEDDRFPASPSRLVLSPIKHFTLNINVGGTVYHLPYRLAARYPKTRIGRLATYTDHNRKLDLCDDYIVHSNEFFFDRDPQIFHNIFNFYRTGVLWIKDELCPRNFLEEINYWGVRIKNSQRCCRISFEERQDELNEQLKIQRQLLAEMEIEEDEAVYHGMAFGSTRRTVWNLMEKPFSSVPAKLMALASSVFVLVSLVAMTLNTVEELQYKTASGQPSGRFYGECVETFCITFFTLEYLLRLVSTPDLKLFGRSVLNTVDLIAILPHYLQVVLECFEDKDIHQHSGDIETVGRVGKVGQVLRIMRLMRIFRILKLARHSTGLRAFGFTLRQCYQQVGCLLLFIAMGIFMFSAMVYTVEHDVHNTNFTSIPHAWWWAAVSISTVGYGDMVPETNLGRIFAFACISFGVILNGMPISVLYNKFSDFYTKLKSHEYTAVTKARGKVHFTRRAAKRFAECCEDVVSQRTSRFKSSAALRSEVRSRKQQGGGRSRM</sequence>
<dbReference type="Pfam" id="PF00520">
    <property type="entry name" value="Ion_trans"/>
    <property type="match status" value="1"/>
</dbReference>
<evidence type="ECO:0000256" key="17">
    <source>
        <dbReference type="ARBA" id="ARBA00070150"/>
    </source>
</evidence>
<dbReference type="InterPro" id="IPR003971">
    <property type="entry name" value="K_chnl_volt-dep_Kv5/Kv9"/>
</dbReference>
<feature type="transmembrane region" description="Helical" evidence="19">
    <location>
        <begin position="462"/>
        <end position="483"/>
    </location>
</feature>
<evidence type="ECO:0000256" key="16">
    <source>
        <dbReference type="ARBA" id="ARBA00065708"/>
    </source>
</evidence>
<evidence type="ECO:0000256" key="5">
    <source>
        <dbReference type="ARBA" id="ARBA00022692"/>
    </source>
</evidence>
<dbReference type="InterPro" id="IPR027359">
    <property type="entry name" value="Volt_channel_dom_sf"/>
</dbReference>
<evidence type="ECO:0000256" key="7">
    <source>
        <dbReference type="ARBA" id="ARBA00022882"/>
    </source>
</evidence>
<dbReference type="EMBL" id="CAWUFR010000265">
    <property type="protein sequence ID" value="CAK6974613.1"/>
    <property type="molecule type" value="Genomic_DNA"/>
</dbReference>
<dbReference type="Proteomes" id="UP001314229">
    <property type="component" value="Unassembled WGS sequence"/>
</dbReference>
<evidence type="ECO:0000256" key="10">
    <source>
        <dbReference type="ARBA" id="ARBA00023065"/>
    </source>
</evidence>
<dbReference type="Gene3D" id="1.20.120.350">
    <property type="entry name" value="Voltage-gated potassium channels. Chain C"/>
    <property type="match status" value="1"/>
</dbReference>
<keyword evidence="11 19" id="KW-0472">Membrane</keyword>
<dbReference type="AlphaFoldDB" id="A0AAV1PTI9"/>
<evidence type="ECO:0000259" key="21">
    <source>
        <dbReference type="Pfam" id="PF02214"/>
    </source>
</evidence>
<protein>
    <recommendedName>
        <fullName evidence="17">Potassium voltage-gated channel subfamily V member 2</fullName>
    </recommendedName>
    <alternativeName>
        <fullName evidence="18">Voltage-gated potassium channel subunit Kv8.2</fullName>
    </alternativeName>
</protein>
<evidence type="ECO:0000256" key="2">
    <source>
        <dbReference type="ARBA" id="ARBA00022448"/>
    </source>
</evidence>
<keyword evidence="9 19" id="KW-1133">Transmembrane helix</keyword>
<keyword evidence="23" id="KW-1185">Reference proteome</keyword>
<evidence type="ECO:0000256" key="15">
    <source>
        <dbReference type="ARBA" id="ARBA00060936"/>
    </source>
</evidence>
<dbReference type="FunFam" id="1.10.287.70:FF:000005">
    <property type="entry name" value="potassium voltage-gated channel subfamily G member 1"/>
    <property type="match status" value="1"/>
</dbReference>
<evidence type="ECO:0000256" key="1">
    <source>
        <dbReference type="ARBA" id="ARBA00004651"/>
    </source>
</evidence>
<dbReference type="PANTHER" id="PTHR11537:SF40">
    <property type="entry name" value="POTASSIUM VOLTAGE-GATED CHANNEL SUBFAMILY V MEMBER 2"/>
    <property type="match status" value="1"/>
</dbReference>
<dbReference type="GO" id="GO:0005249">
    <property type="term" value="F:voltage-gated potassium channel activity"/>
    <property type="evidence" value="ECO:0007669"/>
    <property type="project" value="InterPro"/>
</dbReference>
<dbReference type="GO" id="GO:0008076">
    <property type="term" value="C:voltage-gated potassium channel complex"/>
    <property type="evidence" value="ECO:0007669"/>
    <property type="project" value="InterPro"/>
</dbReference>
<evidence type="ECO:0000256" key="6">
    <source>
        <dbReference type="ARBA" id="ARBA00022826"/>
    </source>
</evidence>
<dbReference type="PRINTS" id="PR01491">
    <property type="entry name" value="KVCHANNEL"/>
</dbReference>
<dbReference type="FunFam" id="3.30.710.10:FF:000093">
    <property type="entry name" value="Potassium voltage-gated channel subfamily V member 2"/>
    <property type="match status" value="1"/>
</dbReference>
<comment type="caution">
    <text evidence="22">The sequence shown here is derived from an EMBL/GenBank/DDBJ whole genome shotgun (WGS) entry which is preliminary data.</text>
</comment>
<feature type="domain" description="Potassium channel tetramerisation-type BTB" evidence="21">
    <location>
        <begin position="88"/>
        <end position="187"/>
    </location>
</feature>
<dbReference type="GO" id="GO:0051260">
    <property type="term" value="P:protein homooligomerization"/>
    <property type="evidence" value="ECO:0007669"/>
    <property type="project" value="InterPro"/>
</dbReference>
<organism evidence="22 23">
    <name type="scientific">Scomber scombrus</name>
    <name type="common">Atlantic mackerel</name>
    <name type="synonym">Scomber vernalis</name>
    <dbReference type="NCBI Taxonomy" id="13677"/>
    <lineage>
        <taxon>Eukaryota</taxon>
        <taxon>Metazoa</taxon>
        <taxon>Chordata</taxon>
        <taxon>Craniata</taxon>
        <taxon>Vertebrata</taxon>
        <taxon>Euteleostomi</taxon>
        <taxon>Actinopterygii</taxon>
        <taxon>Neopterygii</taxon>
        <taxon>Teleostei</taxon>
        <taxon>Neoteleostei</taxon>
        <taxon>Acanthomorphata</taxon>
        <taxon>Pelagiaria</taxon>
        <taxon>Scombriformes</taxon>
        <taxon>Scombridae</taxon>
        <taxon>Scomber</taxon>
    </lineage>
</organism>
<evidence type="ECO:0000259" key="20">
    <source>
        <dbReference type="Pfam" id="PF00520"/>
    </source>
</evidence>
<reference evidence="22 23" key="1">
    <citation type="submission" date="2024-01" db="EMBL/GenBank/DDBJ databases">
        <authorList>
            <person name="Alioto T."/>
            <person name="Alioto T."/>
            <person name="Gomez Garrido J."/>
        </authorList>
    </citation>
    <scope>NUCLEOTIDE SEQUENCE [LARGE SCALE GENOMIC DNA]</scope>
</reference>
<dbReference type="PRINTS" id="PR01494">
    <property type="entry name" value="KV9CHANNEL"/>
</dbReference>
<keyword evidence="8" id="KW-0630">Potassium</keyword>
<evidence type="ECO:0000313" key="22">
    <source>
        <dbReference type="EMBL" id="CAK6974613.1"/>
    </source>
</evidence>
<feature type="transmembrane region" description="Helical" evidence="19">
    <location>
        <begin position="247"/>
        <end position="266"/>
    </location>
</feature>
<dbReference type="PRINTS" id="PR00169">
    <property type="entry name" value="KCHANNEL"/>
</dbReference>
<evidence type="ECO:0000256" key="19">
    <source>
        <dbReference type="SAM" id="Phobius"/>
    </source>
</evidence>
<evidence type="ECO:0000256" key="8">
    <source>
        <dbReference type="ARBA" id="ARBA00022958"/>
    </source>
</evidence>
<feature type="transmembrane region" description="Helical" evidence="19">
    <location>
        <begin position="401"/>
        <end position="422"/>
    </location>
</feature>